<feature type="region of interest" description="Disordered" evidence="7">
    <location>
        <begin position="341"/>
        <end position="380"/>
    </location>
</feature>
<organism evidence="10 11">
    <name type="scientific">Glossina brevipalpis</name>
    <dbReference type="NCBI Taxonomy" id="37001"/>
    <lineage>
        <taxon>Eukaryota</taxon>
        <taxon>Metazoa</taxon>
        <taxon>Ecdysozoa</taxon>
        <taxon>Arthropoda</taxon>
        <taxon>Hexapoda</taxon>
        <taxon>Insecta</taxon>
        <taxon>Pterygota</taxon>
        <taxon>Neoptera</taxon>
        <taxon>Endopterygota</taxon>
        <taxon>Diptera</taxon>
        <taxon>Brachycera</taxon>
        <taxon>Muscomorpha</taxon>
        <taxon>Hippoboscoidea</taxon>
        <taxon>Glossinidae</taxon>
        <taxon>Glossina</taxon>
    </lineage>
</organism>
<feature type="domain" description="Lactate/malate dehydrogenase N-terminal" evidence="8">
    <location>
        <begin position="28"/>
        <end position="171"/>
    </location>
</feature>
<evidence type="ECO:0000256" key="7">
    <source>
        <dbReference type="SAM" id="MobiDB-lite"/>
    </source>
</evidence>
<dbReference type="SUPFAM" id="SSF51735">
    <property type="entry name" value="NAD(P)-binding Rossmann-fold domains"/>
    <property type="match status" value="1"/>
</dbReference>
<dbReference type="AlphaFoldDB" id="A0A1A9X2Q5"/>
<keyword evidence="3" id="KW-0816">Tricarboxylic acid cycle</keyword>
<evidence type="ECO:0000256" key="6">
    <source>
        <dbReference type="RuleBase" id="RU003369"/>
    </source>
</evidence>
<dbReference type="STRING" id="37001.A0A1A9X2Q5"/>
<dbReference type="Pfam" id="PF02866">
    <property type="entry name" value="Ldh_1_C"/>
    <property type="match status" value="1"/>
</dbReference>
<dbReference type="PANTHER" id="PTHR11540:SF16">
    <property type="entry name" value="MALATE DEHYDROGENASE, MITOCHONDRIAL"/>
    <property type="match status" value="1"/>
</dbReference>
<evidence type="ECO:0000259" key="9">
    <source>
        <dbReference type="Pfam" id="PF02866"/>
    </source>
</evidence>
<dbReference type="Gene3D" id="3.90.110.10">
    <property type="entry name" value="Lactate dehydrogenase/glycoside hydrolase, family 4, C-terminal"/>
    <property type="match status" value="1"/>
</dbReference>
<proteinExistence type="inferred from homology"/>
<reference evidence="10" key="2">
    <citation type="submission" date="2020-05" db="UniProtKB">
        <authorList>
            <consortium name="EnsemblMetazoa"/>
        </authorList>
    </citation>
    <scope>IDENTIFICATION</scope>
    <source>
        <strain evidence="10">IAEA</strain>
    </source>
</reference>
<evidence type="ECO:0000313" key="11">
    <source>
        <dbReference type="Proteomes" id="UP000091820"/>
    </source>
</evidence>
<evidence type="ECO:0000256" key="2">
    <source>
        <dbReference type="ARBA" id="ARBA00016075"/>
    </source>
</evidence>
<dbReference type="Pfam" id="PF00056">
    <property type="entry name" value="Ldh_1_N"/>
    <property type="match status" value="1"/>
</dbReference>
<dbReference type="InterPro" id="IPR015955">
    <property type="entry name" value="Lactate_DH/Glyco_Ohase_4_C"/>
</dbReference>
<dbReference type="InterPro" id="IPR022383">
    <property type="entry name" value="Lactate/malate_DH_C"/>
</dbReference>
<dbReference type="EnsemblMetazoa" id="GBRI042148-RA">
    <property type="protein sequence ID" value="GBRI042148-PA"/>
    <property type="gene ID" value="GBRI042148"/>
</dbReference>
<dbReference type="GO" id="GO:0006099">
    <property type="term" value="P:tricarboxylic acid cycle"/>
    <property type="evidence" value="ECO:0007669"/>
    <property type="project" value="UniProtKB-KW"/>
</dbReference>
<evidence type="ECO:0000256" key="1">
    <source>
        <dbReference type="ARBA" id="ARBA00012995"/>
    </source>
</evidence>
<protein>
    <recommendedName>
        <fullName evidence="2">Malate dehydrogenase, mitochondrial</fullName>
        <ecNumber evidence="1">1.1.1.37</ecNumber>
    </recommendedName>
</protein>
<dbReference type="Gene3D" id="3.40.50.720">
    <property type="entry name" value="NAD(P)-binding Rossmann-like Domain"/>
    <property type="match status" value="1"/>
</dbReference>
<sequence>MRNVLKFLNSISLLPFTKRYRHTGRLPCKVCVVGALGVVGRHLATYMKMNSEVLNLTLYDIEHTDGLREDISHIDYNPWVFAYKDEKDLHKAVGCSEFVIVACGCHKEEGVDDCKLFEVNAPIVLKVMEAIMETNQKQPFVHIITEPINSLVPLSAFALQKYDQYDERKLSGSTSIDLMRARLMYAEFLRLDPYKVQLPVIGGRSEKTIIPLLSIREPSENMVKEDRQKLVQRLRMGDDDVMNAKCGEASAQLSVTVAAQRFCYSIIEAIRRKMVKEVAFIPCKTIHENIEFFSTRFLMDDNGVKEVYPLPNIDGEEQALLEIAIKELEADTKMAKDYYSKYEESKGKKEDCYEGEKIAGKEKQKTGREEKKGGKEKKKK</sequence>
<keyword evidence="11" id="KW-1185">Reference proteome</keyword>
<reference evidence="11" key="1">
    <citation type="submission" date="2014-03" db="EMBL/GenBank/DDBJ databases">
        <authorList>
            <person name="Aksoy S."/>
            <person name="Warren W."/>
            <person name="Wilson R.K."/>
        </authorList>
    </citation>
    <scope>NUCLEOTIDE SEQUENCE [LARGE SCALE GENOMIC DNA]</scope>
    <source>
        <strain evidence="11">IAEA</strain>
    </source>
</reference>
<dbReference type="GO" id="GO:0030060">
    <property type="term" value="F:L-malate dehydrogenase (NAD+) activity"/>
    <property type="evidence" value="ECO:0007669"/>
    <property type="project" value="UniProtKB-EC"/>
</dbReference>
<feature type="compositionally biased region" description="Basic and acidic residues" evidence="7">
    <location>
        <begin position="341"/>
        <end position="373"/>
    </location>
</feature>
<evidence type="ECO:0000256" key="4">
    <source>
        <dbReference type="ARBA" id="ARBA00023002"/>
    </source>
</evidence>
<keyword evidence="5" id="KW-0520">NAD</keyword>
<dbReference type="InterPro" id="IPR001236">
    <property type="entry name" value="Lactate/malate_DH_N"/>
</dbReference>
<dbReference type="EC" id="1.1.1.37" evidence="1"/>
<dbReference type="InterPro" id="IPR036291">
    <property type="entry name" value="NAD(P)-bd_dom_sf"/>
</dbReference>
<dbReference type="Proteomes" id="UP000091820">
    <property type="component" value="Unassembled WGS sequence"/>
</dbReference>
<dbReference type="SUPFAM" id="SSF56327">
    <property type="entry name" value="LDH C-terminal domain-like"/>
    <property type="match status" value="1"/>
</dbReference>
<evidence type="ECO:0000256" key="3">
    <source>
        <dbReference type="ARBA" id="ARBA00022532"/>
    </source>
</evidence>
<feature type="domain" description="Lactate/malate dehydrogenase C-terminal" evidence="9">
    <location>
        <begin position="174"/>
        <end position="335"/>
    </location>
</feature>
<dbReference type="VEuPathDB" id="VectorBase:GBRI042148"/>
<evidence type="ECO:0000256" key="5">
    <source>
        <dbReference type="ARBA" id="ARBA00023027"/>
    </source>
</evidence>
<dbReference type="GO" id="GO:0005739">
    <property type="term" value="C:mitochondrion"/>
    <property type="evidence" value="ECO:0007669"/>
    <property type="project" value="TreeGrafter"/>
</dbReference>
<evidence type="ECO:0000259" key="8">
    <source>
        <dbReference type="Pfam" id="PF00056"/>
    </source>
</evidence>
<accession>A0A1A9X2Q5</accession>
<name>A0A1A9X2Q5_9MUSC</name>
<comment type="similarity">
    <text evidence="6">Belongs to the LDH/MDH superfamily.</text>
</comment>
<dbReference type="PANTHER" id="PTHR11540">
    <property type="entry name" value="MALATE AND LACTATE DEHYDROGENASE"/>
    <property type="match status" value="1"/>
</dbReference>
<evidence type="ECO:0000313" key="10">
    <source>
        <dbReference type="EnsemblMetazoa" id="GBRI042148-PA"/>
    </source>
</evidence>
<keyword evidence="4 6" id="KW-0560">Oxidoreductase</keyword>